<dbReference type="Gene3D" id="2.60.120.260">
    <property type="entry name" value="Galactose-binding domain-like"/>
    <property type="match status" value="1"/>
</dbReference>
<dbReference type="RefSeq" id="XP_025387952.1">
    <property type="nucleotide sequence ID" value="XM_025534052.1"/>
</dbReference>
<dbReference type="OrthoDB" id="2578740at2759"/>
<proteinExistence type="predicted"/>
<accession>A0A317VH74</accession>
<gene>
    <name evidence="3" type="ORF">BO83DRAFT_408510</name>
</gene>
<dbReference type="SUPFAM" id="SSF53474">
    <property type="entry name" value="alpha/beta-Hydrolases"/>
    <property type="match status" value="1"/>
</dbReference>
<sequence length="615" mass="69095">MAATQSHTDFLASCQAIREKAKNYVQFRPALSPEDPKARFPGFQQGLTTFKAGHQVEKDAKPLPVDILMHESMYIVLSDGTKLYYDIFFPAGYENLEVVDTNKKIPALVAWSPYGKQKGGTLLDDFPFRAGVPKHWLSGLQKWEGPDPGFWCAEGYAVVNVDTRGAYTSEGDLEIMGHQEAQDGAELISWLSGQPWCNGKVGLTGNSWLAISQWKIGSLRPKGLEALAPWEGIHDHYRDNICQGGIPFDGFHNSVADTLASYGKLEDLPGVLVKNPLYNDYWEDKRAKCEQINVPTYVVGSWTNPVHTSGTMRAYRCIPESVPKWLRVHNSQEWPDYYADSSCRDLKRFFDCFLKGEVENGWLDTPKIRLSVLNFGLDGLDDTLNRAETAWPLARTRYQKLYLTPDGQMSPSSSGRSGQVTYDSKDGKAIFRYRIPHDMETTGYFIVRLAVSCPSSDDMDLFAQVCCLRGRSEYKQGTLTIKPDNLIVIKLLKLLHDWQVGLQGVGMLFHWGPAGQLRISHAHQLSDYATPFEPLYSHTKRIPLTKGEVRVVEIPLRPYGMYWRKDDIMELTIAGNPVLPFPIPGVKPLQATNAGNHIIHCLDRDDSSCLVVPCV</sequence>
<dbReference type="VEuPathDB" id="FungiDB:BO83DRAFT_408510"/>
<dbReference type="InterPro" id="IPR029058">
    <property type="entry name" value="AB_hydrolase_fold"/>
</dbReference>
<dbReference type="SMART" id="SM00939">
    <property type="entry name" value="PepX_C"/>
    <property type="match status" value="1"/>
</dbReference>
<dbReference type="EMBL" id="MSFU01000013">
    <property type="protein sequence ID" value="PWY72799.1"/>
    <property type="molecule type" value="Genomic_DNA"/>
</dbReference>
<dbReference type="AlphaFoldDB" id="A0A317VH74"/>
<dbReference type="SUPFAM" id="SSF49785">
    <property type="entry name" value="Galactose-binding domain-like"/>
    <property type="match status" value="1"/>
</dbReference>
<dbReference type="InterPro" id="IPR050585">
    <property type="entry name" value="Xaa-Pro_dipeptidyl-ppase/CocE"/>
</dbReference>
<dbReference type="InterPro" id="IPR008979">
    <property type="entry name" value="Galactose-bd-like_sf"/>
</dbReference>
<dbReference type="Proteomes" id="UP000246171">
    <property type="component" value="Unassembled WGS sequence"/>
</dbReference>
<comment type="caution">
    <text evidence="3">The sequence shown here is derived from an EMBL/GenBank/DDBJ whole genome shotgun (WGS) entry which is preliminary data.</text>
</comment>
<protein>
    <submittedName>
        <fullName evidence="3">Alpha/beta-hydrolase</fullName>
    </submittedName>
</protein>
<dbReference type="Pfam" id="PF02129">
    <property type="entry name" value="Peptidase_S15"/>
    <property type="match status" value="1"/>
</dbReference>
<dbReference type="Pfam" id="PF08530">
    <property type="entry name" value="PepX_C"/>
    <property type="match status" value="1"/>
</dbReference>
<dbReference type="NCBIfam" id="TIGR00976">
    <property type="entry name" value="CocE_NonD"/>
    <property type="match status" value="1"/>
</dbReference>
<keyword evidence="1" id="KW-0378">Hydrolase</keyword>
<dbReference type="PANTHER" id="PTHR43056:SF10">
    <property type="entry name" value="COCE_NOND FAMILY, PUTATIVE (AFU_ORTHOLOGUE AFUA_7G00600)-RELATED"/>
    <property type="match status" value="1"/>
</dbReference>
<evidence type="ECO:0000313" key="3">
    <source>
        <dbReference type="EMBL" id="PWY72799.1"/>
    </source>
</evidence>
<dbReference type="InterPro" id="IPR000383">
    <property type="entry name" value="Xaa-Pro-like_dom"/>
</dbReference>
<feature type="domain" description="Xaa-Pro dipeptidyl-peptidase C-terminal" evidence="2">
    <location>
        <begin position="347"/>
        <end position="610"/>
    </location>
</feature>
<dbReference type="PANTHER" id="PTHR43056">
    <property type="entry name" value="PEPTIDASE S9 PROLYL OLIGOPEPTIDASE"/>
    <property type="match status" value="1"/>
</dbReference>
<reference evidence="3" key="1">
    <citation type="submission" date="2016-12" db="EMBL/GenBank/DDBJ databases">
        <title>The genomes of Aspergillus section Nigri reveals drivers in fungal speciation.</title>
        <authorList>
            <consortium name="DOE Joint Genome Institute"/>
            <person name="Vesth T.C."/>
            <person name="Nybo J."/>
            <person name="Theobald S."/>
            <person name="Brandl J."/>
            <person name="Frisvad J.C."/>
            <person name="Nielsen K.F."/>
            <person name="Lyhne E.K."/>
            <person name="Kogle M.E."/>
            <person name="Kuo A."/>
            <person name="Riley R."/>
            <person name="Clum A."/>
            <person name="Nolan M."/>
            <person name="Lipzen A."/>
            <person name="Salamov A."/>
            <person name="Henrissat B."/>
            <person name="Wiebenga A."/>
            <person name="De vries R.P."/>
            <person name="Grigoriev I.V."/>
            <person name="Mortensen U.H."/>
            <person name="Andersen M.R."/>
            <person name="Baker S.E."/>
        </authorList>
    </citation>
    <scope>NUCLEOTIDE SEQUENCE</scope>
    <source>
        <strain evidence="3">CBS 122712</strain>
    </source>
</reference>
<name>A0A317VH74_ASPEC</name>
<organism evidence="3 4">
    <name type="scientific">Aspergillus eucalypticola (strain CBS 122712 / IBT 29274)</name>
    <dbReference type="NCBI Taxonomy" id="1448314"/>
    <lineage>
        <taxon>Eukaryota</taxon>
        <taxon>Fungi</taxon>
        <taxon>Dikarya</taxon>
        <taxon>Ascomycota</taxon>
        <taxon>Pezizomycotina</taxon>
        <taxon>Eurotiomycetes</taxon>
        <taxon>Eurotiomycetidae</taxon>
        <taxon>Eurotiales</taxon>
        <taxon>Aspergillaceae</taxon>
        <taxon>Aspergillus</taxon>
        <taxon>Aspergillus subgen. Circumdati</taxon>
    </lineage>
</organism>
<dbReference type="Gene3D" id="3.40.50.1820">
    <property type="entry name" value="alpha/beta hydrolase"/>
    <property type="match status" value="1"/>
</dbReference>
<evidence type="ECO:0000313" key="4">
    <source>
        <dbReference type="Proteomes" id="UP000246171"/>
    </source>
</evidence>
<dbReference type="GO" id="GO:0008239">
    <property type="term" value="F:dipeptidyl-peptidase activity"/>
    <property type="evidence" value="ECO:0007669"/>
    <property type="project" value="InterPro"/>
</dbReference>
<dbReference type="Gene3D" id="1.10.3020.20">
    <property type="match status" value="1"/>
</dbReference>
<evidence type="ECO:0000259" key="2">
    <source>
        <dbReference type="SMART" id="SM00939"/>
    </source>
</evidence>
<dbReference type="GeneID" id="37056014"/>
<evidence type="ECO:0000256" key="1">
    <source>
        <dbReference type="ARBA" id="ARBA00022801"/>
    </source>
</evidence>
<dbReference type="InterPro" id="IPR005674">
    <property type="entry name" value="CocE/Ser_esterase"/>
</dbReference>
<dbReference type="InterPro" id="IPR013736">
    <property type="entry name" value="Xaa-Pro_dipept_C"/>
</dbReference>
<keyword evidence="4" id="KW-1185">Reference proteome</keyword>